<dbReference type="Pfam" id="PF20040">
    <property type="entry name" value="DUF6442"/>
    <property type="match status" value="1"/>
</dbReference>
<sequence>MDQQKTGKFIAERRKKLHLTQRELAGRLGITDRAVSKWENGRCMPELSLLEPLAKELGVGINDLLSGEIVSEKEIKEQSERNLANLSRIQYLEGFRCGSIGLFFLFAALIIYCVAKDLETAGFVALTCVYDAALYFYRWRQTKNRNTLAIGLLWSAAGVINIIAFLVRTW</sequence>
<feature type="transmembrane region" description="Helical" evidence="2">
    <location>
        <begin position="95"/>
        <end position="115"/>
    </location>
</feature>
<feature type="transmembrane region" description="Helical" evidence="2">
    <location>
        <begin position="121"/>
        <end position="137"/>
    </location>
</feature>
<evidence type="ECO:0000313" key="5">
    <source>
        <dbReference type="Proteomes" id="UP001198151"/>
    </source>
</evidence>
<dbReference type="SMART" id="SM00530">
    <property type="entry name" value="HTH_XRE"/>
    <property type="match status" value="1"/>
</dbReference>
<dbReference type="Proteomes" id="UP001198151">
    <property type="component" value="Unassembled WGS sequence"/>
</dbReference>
<keyword evidence="2" id="KW-0472">Membrane</keyword>
<evidence type="ECO:0000256" key="1">
    <source>
        <dbReference type="ARBA" id="ARBA00023125"/>
    </source>
</evidence>
<keyword evidence="1" id="KW-0238">DNA-binding</keyword>
<dbReference type="InterPro" id="IPR010982">
    <property type="entry name" value="Lambda_DNA-bd_dom_sf"/>
</dbReference>
<reference evidence="4 5" key="1">
    <citation type="submission" date="2021-10" db="EMBL/GenBank/DDBJ databases">
        <title>Anaerobic single-cell dispensing facilitates the cultivation of human gut bacteria.</title>
        <authorList>
            <person name="Afrizal A."/>
        </authorList>
    </citation>
    <scope>NUCLEOTIDE SEQUENCE [LARGE SCALE GENOMIC DNA]</scope>
    <source>
        <strain evidence="4 5">CLA-AA-H200</strain>
    </source>
</reference>
<evidence type="ECO:0000256" key="2">
    <source>
        <dbReference type="SAM" id="Phobius"/>
    </source>
</evidence>
<protein>
    <submittedName>
        <fullName evidence="4">Helix-turn-helix domain-containing protein</fullName>
    </submittedName>
</protein>
<dbReference type="RefSeq" id="WP_227708314.1">
    <property type="nucleotide sequence ID" value="NZ_JAJEQX010000023.1"/>
</dbReference>
<evidence type="ECO:0000259" key="3">
    <source>
        <dbReference type="PROSITE" id="PS50943"/>
    </source>
</evidence>
<gene>
    <name evidence="4" type="ORF">LKD70_12540</name>
</gene>
<evidence type="ECO:0000313" key="4">
    <source>
        <dbReference type="EMBL" id="MCC2255236.1"/>
    </source>
</evidence>
<dbReference type="InterPro" id="IPR045620">
    <property type="entry name" value="DUF6442"/>
</dbReference>
<dbReference type="SUPFAM" id="SSF47413">
    <property type="entry name" value="lambda repressor-like DNA-binding domains"/>
    <property type="match status" value="1"/>
</dbReference>
<dbReference type="PANTHER" id="PTHR46558">
    <property type="entry name" value="TRACRIPTIONAL REGULATORY PROTEIN-RELATED-RELATED"/>
    <property type="match status" value="1"/>
</dbReference>
<feature type="domain" description="HTH cro/C1-type" evidence="3">
    <location>
        <begin position="10"/>
        <end position="64"/>
    </location>
</feature>
<keyword evidence="2" id="KW-1133">Transmembrane helix</keyword>
<keyword evidence="2" id="KW-0812">Transmembrane</keyword>
<dbReference type="PANTHER" id="PTHR46558:SF4">
    <property type="entry name" value="DNA-BIDING PHAGE PROTEIN"/>
    <property type="match status" value="1"/>
</dbReference>
<dbReference type="Gene3D" id="1.10.260.40">
    <property type="entry name" value="lambda repressor-like DNA-binding domains"/>
    <property type="match status" value="1"/>
</dbReference>
<dbReference type="InterPro" id="IPR001387">
    <property type="entry name" value="Cro/C1-type_HTH"/>
</dbReference>
<dbReference type="EMBL" id="JAJEQX010000023">
    <property type="protein sequence ID" value="MCC2255236.1"/>
    <property type="molecule type" value="Genomic_DNA"/>
</dbReference>
<name>A0ABS8FYY1_9FIRM</name>
<comment type="caution">
    <text evidence="4">The sequence shown here is derived from an EMBL/GenBank/DDBJ whole genome shotgun (WGS) entry which is preliminary data.</text>
</comment>
<proteinExistence type="predicted"/>
<feature type="transmembrane region" description="Helical" evidence="2">
    <location>
        <begin position="149"/>
        <end position="167"/>
    </location>
</feature>
<dbReference type="CDD" id="cd00093">
    <property type="entry name" value="HTH_XRE"/>
    <property type="match status" value="1"/>
</dbReference>
<dbReference type="PROSITE" id="PS50943">
    <property type="entry name" value="HTH_CROC1"/>
    <property type="match status" value="1"/>
</dbReference>
<accession>A0ABS8FYY1</accession>
<keyword evidence="5" id="KW-1185">Reference proteome</keyword>
<dbReference type="Pfam" id="PF01381">
    <property type="entry name" value="HTH_3"/>
    <property type="match status" value="1"/>
</dbReference>
<organism evidence="4 5">
    <name type="scientific">Ruminococcus turbiniformis</name>
    <dbReference type="NCBI Taxonomy" id="2881258"/>
    <lineage>
        <taxon>Bacteria</taxon>
        <taxon>Bacillati</taxon>
        <taxon>Bacillota</taxon>
        <taxon>Clostridia</taxon>
        <taxon>Eubacteriales</taxon>
        <taxon>Oscillospiraceae</taxon>
        <taxon>Ruminococcus</taxon>
    </lineage>
</organism>